<dbReference type="AlphaFoldDB" id="A0AAN5HX46"/>
<reference evidence="3" key="1">
    <citation type="submission" date="2022-10" db="EMBL/GenBank/DDBJ databases">
        <title>Genome assembly of Pristionchus species.</title>
        <authorList>
            <person name="Yoshida K."/>
            <person name="Sommer R.J."/>
        </authorList>
    </citation>
    <scope>NUCLEOTIDE SEQUENCE [LARGE SCALE GENOMIC DNA]</scope>
    <source>
        <strain evidence="3">RS5460</strain>
    </source>
</reference>
<protein>
    <recommendedName>
        <fullName evidence="1">BTB domain-containing protein</fullName>
    </recommendedName>
</protein>
<evidence type="ECO:0000259" key="1">
    <source>
        <dbReference type="PROSITE" id="PS50097"/>
    </source>
</evidence>
<sequence>TNESNFVLHWEINNAKAVHAAGRAESDVFNEGGIKWTAAYEKRKDNTDKADFSLRCDVDSNGPWKVEAEVVRSLIKSDGSEQKSKTRRVSFHADINFVKVSMGWWYDLYYEQFNFITNDTLTVEFHVHIISLQTNVVPGIFAAPNNRSDVILKIGGEKLHVSKEYLAVHSPVFSAMFFGDFAEKGKKEVEIKDVVYEEFVDLLKVLYCQTNGITDSTVANILKLADRFQ</sequence>
<dbReference type="SUPFAM" id="SSF54695">
    <property type="entry name" value="POZ domain"/>
    <property type="match status" value="1"/>
</dbReference>
<dbReference type="SMART" id="SM00225">
    <property type="entry name" value="BTB"/>
    <property type="match status" value="1"/>
</dbReference>
<feature type="domain" description="BTB" evidence="1">
    <location>
        <begin position="148"/>
        <end position="215"/>
    </location>
</feature>
<dbReference type="EMBL" id="BTRK01000003">
    <property type="protein sequence ID" value="GMR44532.1"/>
    <property type="molecule type" value="Genomic_DNA"/>
</dbReference>
<dbReference type="Proteomes" id="UP001328107">
    <property type="component" value="Unassembled WGS sequence"/>
</dbReference>
<gene>
    <name evidence="2" type="ORF">PMAYCL1PPCAC_14727</name>
</gene>
<dbReference type="InterPro" id="IPR002083">
    <property type="entry name" value="MATH/TRAF_dom"/>
</dbReference>
<feature type="non-terminal residue" evidence="2">
    <location>
        <position position="1"/>
    </location>
</feature>
<accession>A0AAN5HX46</accession>
<evidence type="ECO:0000313" key="2">
    <source>
        <dbReference type="EMBL" id="GMR44532.1"/>
    </source>
</evidence>
<dbReference type="Pfam" id="PF00651">
    <property type="entry name" value="BTB"/>
    <property type="match status" value="1"/>
</dbReference>
<feature type="non-terminal residue" evidence="2">
    <location>
        <position position="229"/>
    </location>
</feature>
<evidence type="ECO:0000313" key="3">
    <source>
        <dbReference type="Proteomes" id="UP001328107"/>
    </source>
</evidence>
<dbReference type="SUPFAM" id="SSF49599">
    <property type="entry name" value="TRAF domain-like"/>
    <property type="match status" value="1"/>
</dbReference>
<dbReference type="CDD" id="cd00121">
    <property type="entry name" value="MATH"/>
    <property type="match status" value="1"/>
</dbReference>
<organism evidence="2 3">
    <name type="scientific">Pristionchus mayeri</name>
    <dbReference type="NCBI Taxonomy" id="1317129"/>
    <lineage>
        <taxon>Eukaryota</taxon>
        <taxon>Metazoa</taxon>
        <taxon>Ecdysozoa</taxon>
        <taxon>Nematoda</taxon>
        <taxon>Chromadorea</taxon>
        <taxon>Rhabditida</taxon>
        <taxon>Rhabditina</taxon>
        <taxon>Diplogasteromorpha</taxon>
        <taxon>Diplogasteroidea</taxon>
        <taxon>Neodiplogasteridae</taxon>
        <taxon>Pristionchus</taxon>
    </lineage>
</organism>
<dbReference type="PROSITE" id="PS50097">
    <property type="entry name" value="BTB"/>
    <property type="match status" value="1"/>
</dbReference>
<name>A0AAN5HX46_9BILA</name>
<dbReference type="PANTHER" id="PTHR47022">
    <property type="entry name" value="BTB AND MATH DOMAIN-CONTAINING PROTEIN 36-RELATED"/>
    <property type="match status" value="1"/>
</dbReference>
<dbReference type="PANTHER" id="PTHR47022:SF1">
    <property type="entry name" value="BTB AND MATH DOMAIN-CONTAINING PROTEIN 36-RELATED"/>
    <property type="match status" value="1"/>
</dbReference>
<dbReference type="Gene3D" id="3.30.710.10">
    <property type="entry name" value="Potassium Channel Kv1.1, Chain A"/>
    <property type="match status" value="1"/>
</dbReference>
<dbReference type="InterPro" id="IPR008974">
    <property type="entry name" value="TRAF-like"/>
</dbReference>
<dbReference type="InterPro" id="IPR000210">
    <property type="entry name" value="BTB/POZ_dom"/>
</dbReference>
<dbReference type="Gene3D" id="2.60.210.10">
    <property type="entry name" value="Apoptosis, Tumor Necrosis Factor Receptor Associated Protein 2, Chain A"/>
    <property type="match status" value="1"/>
</dbReference>
<dbReference type="InterPro" id="IPR011333">
    <property type="entry name" value="SKP1/BTB/POZ_sf"/>
</dbReference>
<dbReference type="CDD" id="cd18186">
    <property type="entry name" value="BTB_POZ_ZBTB_KLHL-like"/>
    <property type="match status" value="1"/>
</dbReference>
<keyword evidence="3" id="KW-1185">Reference proteome</keyword>
<proteinExistence type="predicted"/>
<dbReference type="Pfam" id="PF00917">
    <property type="entry name" value="MATH"/>
    <property type="match status" value="1"/>
</dbReference>
<comment type="caution">
    <text evidence="2">The sequence shown here is derived from an EMBL/GenBank/DDBJ whole genome shotgun (WGS) entry which is preliminary data.</text>
</comment>